<evidence type="ECO:0000313" key="1">
    <source>
        <dbReference type="EMBL" id="KAJ8628638.1"/>
    </source>
</evidence>
<dbReference type="Proteomes" id="UP001234297">
    <property type="component" value="Chromosome 7"/>
</dbReference>
<reference evidence="1 2" key="1">
    <citation type="journal article" date="2022" name="Hortic Res">
        <title>A haplotype resolved chromosomal level avocado genome allows analysis of novel avocado genes.</title>
        <authorList>
            <person name="Nath O."/>
            <person name="Fletcher S.J."/>
            <person name="Hayward A."/>
            <person name="Shaw L.M."/>
            <person name="Masouleh A.K."/>
            <person name="Furtado A."/>
            <person name="Henry R.J."/>
            <person name="Mitter N."/>
        </authorList>
    </citation>
    <scope>NUCLEOTIDE SEQUENCE [LARGE SCALE GENOMIC DNA]</scope>
    <source>
        <strain evidence="2">cv. Hass</strain>
    </source>
</reference>
<name>A0ACC2L5K4_PERAE</name>
<organism evidence="1 2">
    <name type="scientific">Persea americana</name>
    <name type="common">Avocado</name>
    <dbReference type="NCBI Taxonomy" id="3435"/>
    <lineage>
        <taxon>Eukaryota</taxon>
        <taxon>Viridiplantae</taxon>
        <taxon>Streptophyta</taxon>
        <taxon>Embryophyta</taxon>
        <taxon>Tracheophyta</taxon>
        <taxon>Spermatophyta</taxon>
        <taxon>Magnoliopsida</taxon>
        <taxon>Magnoliidae</taxon>
        <taxon>Laurales</taxon>
        <taxon>Lauraceae</taxon>
        <taxon>Persea</taxon>
    </lineage>
</organism>
<keyword evidence="2" id="KW-1185">Reference proteome</keyword>
<comment type="caution">
    <text evidence="1">The sequence shown here is derived from an EMBL/GenBank/DDBJ whole genome shotgun (WGS) entry which is preliminary data.</text>
</comment>
<evidence type="ECO:0000313" key="2">
    <source>
        <dbReference type="Proteomes" id="UP001234297"/>
    </source>
</evidence>
<accession>A0ACC2L5K4</accession>
<dbReference type="EMBL" id="CM056815">
    <property type="protein sequence ID" value="KAJ8628638.1"/>
    <property type="molecule type" value="Genomic_DNA"/>
</dbReference>
<sequence>MRQRDIPQDTHTLTFTLKACTHHLHSLPLGQTIHTQVVKTGLGSLAPHVHSALVHMYARFGLITFASKVFDEMPMKSPVAWSVMISAYAWCGELGSCWGLFNNMPQRDVASWNAMISACLRCRQPGEALRVFRGMEDAGFSPNRITLLAALSACGEAGDLELGQWIHSHYVNNGMYEFNSMRVKTALIDMYSKCGHIDLAMDVFDGIEGKDTCAWTAIICGMAVDGQGDKALALFDAMEKAKVRPDEVTFIAVLCACSHAGLVKEGRQYFKSMMEDYGLVPKIEHYGCMVMIMGRAGYLQEARWLIETMPREPNAVVWRSLLGVCSMHGATEMAEWAAKQLEGVERGRDDDSFVMLSNVYAEDGRWSDVERVRMLMKEMGRKKRWGCSSVHV</sequence>
<proteinExistence type="predicted"/>
<protein>
    <submittedName>
        <fullName evidence="1">Uncharacterized protein</fullName>
    </submittedName>
</protein>
<gene>
    <name evidence="1" type="ORF">MRB53_021961</name>
</gene>